<feature type="region of interest" description="Disordered" evidence="1">
    <location>
        <begin position="1"/>
        <end position="22"/>
    </location>
</feature>
<keyword evidence="2" id="KW-1185">Reference proteome</keyword>
<evidence type="ECO:0000313" key="3">
    <source>
        <dbReference type="WBParaSite" id="L893_g10702.t1"/>
    </source>
</evidence>
<evidence type="ECO:0000256" key="1">
    <source>
        <dbReference type="SAM" id="MobiDB-lite"/>
    </source>
</evidence>
<proteinExistence type="predicted"/>
<name>A0A1I7XYA5_9BILA</name>
<protein>
    <submittedName>
        <fullName evidence="3">Uncharacterized protein</fullName>
    </submittedName>
</protein>
<accession>A0A1I7XYA5</accession>
<feature type="region of interest" description="Disordered" evidence="1">
    <location>
        <begin position="47"/>
        <end position="79"/>
    </location>
</feature>
<dbReference type="AlphaFoldDB" id="A0A1I7XYA5"/>
<sequence>MLCERPKVVADGGERRPPKESTVRMPHENFELVLQETCVQHKSVASMKHELEPAERATDASHRLGLAERPTADDRPAPL</sequence>
<organism evidence="2 3">
    <name type="scientific">Steinernema glaseri</name>
    <dbReference type="NCBI Taxonomy" id="37863"/>
    <lineage>
        <taxon>Eukaryota</taxon>
        <taxon>Metazoa</taxon>
        <taxon>Ecdysozoa</taxon>
        <taxon>Nematoda</taxon>
        <taxon>Chromadorea</taxon>
        <taxon>Rhabditida</taxon>
        <taxon>Tylenchina</taxon>
        <taxon>Panagrolaimomorpha</taxon>
        <taxon>Strongyloidoidea</taxon>
        <taxon>Steinernematidae</taxon>
        <taxon>Steinernema</taxon>
    </lineage>
</organism>
<dbReference type="WBParaSite" id="L893_g10702.t1">
    <property type="protein sequence ID" value="L893_g10702.t1"/>
    <property type="gene ID" value="L893_g10702"/>
</dbReference>
<evidence type="ECO:0000313" key="2">
    <source>
        <dbReference type="Proteomes" id="UP000095287"/>
    </source>
</evidence>
<reference evidence="3" key="1">
    <citation type="submission" date="2016-11" db="UniProtKB">
        <authorList>
            <consortium name="WormBaseParasite"/>
        </authorList>
    </citation>
    <scope>IDENTIFICATION</scope>
</reference>
<dbReference type="Proteomes" id="UP000095287">
    <property type="component" value="Unplaced"/>
</dbReference>